<evidence type="ECO:0000256" key="3">
    <source>
        <dbReference type="ARBA" id="ARBA00007274"/>
    </source>
</evidence>
<comment type="pathway">
    <text evidence="2">Amino-acid biosynthesis; L-cysteine biosynthesis; L-cysteine from L-serine: step 1/2.</text>
</comment>
<dbReference type="KEGG" id="ttk:TST_1706"/>
<evidence type="ECO:0000256" key="11">
    <source>
        <dbReference type="ARBA" id="ARBA00023315"/>
    </source>
</evidence>
<evidence type="ECO:0000256" key="1">
    <source>
        <dbReference type="ARBA" id="ARBA00004496"/>
    </source>
</evidence>
<dbReference type="Proteomes" id="UP000063234">
    <property type="component" value="Chromosome"/>
</dbReference>
<dbReference type="EC" id="2.3.1.30" evidence="4 13"/>
<proteinExistence type="inferred from homology"/>
<dbReference type="InterPro" id="IPR001451">
    <property type="entry name" value="Hexapep"/>
</dbReference>
<dbReference type="SUPFAM" id="SSF51161">
    <property type="entry name" value="Trimeric LpxA-like enzymes"/>
    <property type="match status" value="1"/>
</dbReference>
<keyword evidence="6" id="KW-0963">Cytoplasm</keyword>
<comment type="subcellular location">
    <subcellularLocation>
        <location evidence="1">Cytoplasm</location>
    </subcellularLocation>
</comment>
<dbReference type="PANTHER" id="PTHR42811">
    <property type="entry name" value="SERINE ACETYLTRANSFERASE"/>
    <property type="match status" value="1"/>
</dbReference>
<feature type="coiled-coil region" evidence="14">
    <location>
        <begin position="217"/>
        <end position="255"/>
    </location>
</feature>
<keyword evidence="11 13" id="KW-0012">Acyltransferase</keyword>
<dbReference type="CDD" id="cd03354">
    <property type="entry name" value="LbH_SAT"/>
    <property type="match status" value="1"/>
</dbReference>
<evidence type="ECO:0000256" key="10">
    <source>
        <dbReference type="ARBA" id="ARBA00023192"/>
    </source>
</evidence>
<evidence type="ECO:0000256" key="7">
    <source>
        <dbReference type="ARBA" id="ARBA00022605"/>
    </source>
</evidence>
<evidence type="ECO:0000313" key="17">
    <source>
        <dbReference type="Proteomes" id="UP000063234"/>
    </source>
</evidence>
<dbReference type="NCBIfam" id="TIGR01172">
    <property type="entry name" value="cysE"/>
    <property type="match status" value="1"/>
</dbReference>
<dbReference type="InterPro" id="IPR005881">
    <property type="entry name" value="Ser_O-AcTrfase"/>
</dbReference>
<dbReference type="AlphaFoldDB" id="A0A0S3QVY1"/>
<evidence type="ECO:0000256" key="5">
    <source>
        <dbReference type="ARBA" id="ARBA00018522"/>
    </source>
</evidence>
<feature type="domain" description="Serine acetyltransferase N-terminal" evidence="15">
    <location>
        <begin position="29"/>
        <end position="62"/>
    </location>
</feature>
<evidence type="ECO:0000256" key="8">
    <source>
        <dbReference type="ARBA" id="ARBA00022679"/>
    </source>
</evidence>
<evidence type="ECO:0000256" key="4">
    <source>
        <dbReference type="ARBA" id="ARBA00013266"/>
    </source>
</evidence>
<dbReference type="PATRIC" id="fig|1298851.3.peg.1785"/>
<keyword evidence="7" id="KW-0028">Amino-acid biosynthesis</keyword>
<dbReference type="NCBIfam" id="NF041874">
    <property type="entry name" value="EPS_EpsC"/>
    <property type="match status" value="1"/>
</dbReference>
<keyword evidence="9" id="KW-0677">Repeat</keyword>
<evidence type="ECO:0000256" key="12">
    <source>
        <dbReference type="ARBA" id="ARBA00049486"/>
    </source>
</evidence>
<sequence length="263" mass="28967">MTQALPVIIRKCPKEGRAMGLGVSIKRAWETVKADYNAIFERDPAVRSKLEALLCYPGFHAILMHRVAHFLWTHNLKLLARIVSHISRFLTGIEIHPGAKIGKGFFIDHGMGVVIGETAEIGDNVTLYHQVTLGGVSLKKEKRHPTLKDNVVVGAGAKILGPFTVGENSKIGANSVVVKEVPPNSTVVGIPGKVVKKEKINVMGVDLDHHLLPDPVLEAIQAILKELADLRKEVEELKGNRARKIEEKIKRLEKELLKEGYGD</sequence>
<reference evidence="17" key="1">
    <citation type="journal article" date="2018" name="Science">
        <title>A primordial and reversible TCA cycle in a facultatively chemolithoautotrophic thermophile.</title>
        <authorList>
            <person name="Nunoura T."/>
            <person name="Chikaraishi Y."/>
            <person name="Izaki R."/>
            <person name="Suwa T."/>
            <person name="Sato T."/>
            <person name="Harada T."/>
            <person name="Mori K."/>
            <person name="Kato Y."/>
            <person name="Miyazaki M."/>
            <person name="Shimamura S."/>
            <person name="Yanagawa K."/>
            <person name="Shuto A."/>
            <person name="Ohkouchi N."/>
            <person name="Fujita N."/>
            <person name="Takaki Y."/>
            <person name="Atomi H."/>
            <person name="Takai K."/>
        </authorList>
    </citation>
    <scope>NUCLEOTIDE SEQUENCE [LARGE SCALE GENOMIC DNA]</scope>
    <source>
        <strain evidence="17">DSM 17441 / JCM 13301 / NBRC 103674 / ABI70S6</strain>
    </source>
</reference>
<organism evidence="16 17">
    <name type="scientific">Thermosulfidibacter takaii (strain DSM 17441 / JCM 13301 / NBRC 103674 / ABI70S6)</name>
    <dbReference type="NCBI Taxonomy" id="1298851"/>
    <lineage>
        <taxon>Bacteria</taxon>
        <taxon>Pseudomonadati</taxon>
        <taxon>Thermosulfidibacterota</taxon>
        <taxon>Thermosulfidibacteria</taxon>
        <taxon>Thermosulfidibacterales</taxon>
        <taxon>Thermosulfidibacteraceae</taxon>
    </lineage>
</organism>
<dbReference type="FunFam" id="1.10.3130.10:FF:000003">
    <property type="entry name" value="Serine acetyltransferase"/>
    <property type="match status" value="1"/>
</dbReference>
<evidence type="ECO:0000313" key="16">
    <source>
        <dbReference type="EMBL" id="BAT72490.1"/>
    </source>
</evidence>
<dbReference type="InterPro" id="IPR045304">
    <property type="entry name" value="LbH_SAT"/>
</dbReference>
<comment type="similarity">
    <text evidence="3 13">Belongs to the transferase hexapeptide repeat family.</text>
</comment>
<evidence type="ECO:0000259" key="15">
    <source>
        <dbReference type="Pfam" id="PF06426"/>
    </source>
</evidence>
<comment type="catalytic activity">
    <reaction evidence="12 13">
        <text>L-serine + acetyl-CoA = O-acetyl-L-serine + CoA</text>
        <dbReference type="Rhea" id="RHEA:24560"/>
        <dbReference type="ChEBI" id="CHEBI:33384"/>
        <dbReference type="ChEBI" id="CHEBI:57287"/>
        <dbReference type="ChEBI" id="CHEBI:57288"/>
        <dbReference type="ChEBI" id="CHEBI:58340"/>
        <dbReference type="EC" id="2.3.1.30"/>
    </reaction>
</comment>
<accession>A0A0S3QVY1</accession>
<dbReference type="GO" id="GO:0005737">
    <property type="term" value="C:cytoplasm"/>
    <property type="evidence" value="ECO:0007669"/>
    <property type="project" value="UniProtKB-SubCell"/>
</dbReference>
<dbReference type="GO" id="GO:0006535">
    <property type="term" value="P:cysteine biosynthetic process from serine"/>
    <property type="evidence" value="ECO:0007669"/>
    <property type="project" value="InterPro"/>
</dbReference>
<dbReference type="Pfam" id="PF00132">
    <property type="entry name" value="Hexapep"/>
    <property type="match status" value="1"/>
</dbReference>
<dbReference type="InterPro" id="IPR042122">
    <property type="entry name" value="Ser_AcTrfase_N_sf"/>
</dbReference>
<evidence type="ECO:0000256" key="13">
    <source>
        <dbReference type="PIRNR" id="PIRNR000441"/>
    </source>
</evidence>
<dbReference type="InterPro" id="IPR010493">
    <property type="entry name" value="Ser_AcTrfase_N"/>
</dbReference>
<dbReference type="STRING" id="1298851.TST_1706"/>
<dbReference type="InterPro" id="IPR053376">
    <property type="entry name" value="Serine_acetyltransferase"/>
</dbReference>
<dbReference type="EMBL" id="AP013035">
    <property type="protein sequence ID" value="BAT72490.1"/>
    <property type="molecule type" value="Genomic_DNA"/>
</dbReference>
<gene>
    <name evidence="16" type="primary">cysE</name>
    <name evidence="16" type="ORF">TST_1706</name>
</gene>
<name>A0A0S3QVY1_THET7</name>
<dbReference type="Gene3D" id="2.160.10.10">
    <property type="entry name" value="Hexapeptide repeat proteins"/>
    <property type="match status" value="1"/>
</dbReference>
<evidence type="ECO:0000256" key="2">
    <source>
        <dbReference type="ARBA" id="ARBA00004876"/>
    </source>
</evidence>
<dbReference type="InterPro" id="IPR011004">
    <property type="entry name" value="Trimer_LpxA-like_sf"/>
</dbReference>
<dbReference type="Gene3D" id="1.10.3130.10">
    <property type="entry name" value="serine acetyltransferase, domain 1"/>
    <property type="match status" value="1"/>
</dbReference>
<dbReference type="Pfam" id="PF06426">
    <property type="entry name" value="SATase_N"/>
    <property type="match status" value="1"/>
</dbReference>
<keyword evidence="8 13" id="KW-0808">Transferase</keyword>
<dbReference type="GO" id="GO:0009001">
    <property type="term" value="F:serine O-acetyltransferase activity"/>
    <property type="evidence" value="ECO:0007669"/>
    <property type="project" value="UniProtKB-EC"/>
</dbReference>
<keyword evidence="17" id="KW-1185">Reference proteome</keyword>
<evidence type="ECO:0000256" key="14">
    <source>
        <dbReference type="SAM" id="Coils"/>
    </source>
</evidence>
<keyword evidence="10" id="KW-0198">Cysteine biosynthesis</keyword>
<dbReference type="PIRSF" id="PIRSF000441">
    <property type="entry name" value="CysE"/>
    <property type="match status" value="1"/>
</dbReference>
<evidence type="ECO:0000256" key="6">
    <source>
        <dbReference type="ARBA" id="ARBA00022490"/>
    </source>
</evidence>
<evidence type="ECO:0000256" key="9">
    <source>
        <dbReference type="ARBA" id="ARBA00022737"/>
    </source>
</evidence>
<protein>
    <recommendedName>
        <fullName evidence="5 13">Serine acetyltransferase</fullName>
        <ecNumber evidence="4 13">2.3.1.30</ecNumber>
    </recommendedName>
</protein>
<keyword evidence="14" id="KW-0175">Coiled coil</keyword>
<dbReference type="UniPathway" id="UPA00136">
    <property type="reaction ID" value="UER00199"/>
</dbReference>
<dbReference type="FunFam" id="2.160.10.10:FF:000007">
    <property type="entry name" value="Serine acetyltransferase"/>
    <property type="match status" value="1"/>
</dbReference>